<keyword evidence="3" id="KW-1185">Reference proteome</keyword>
<gene>
    <name evidence="2" type="ORF">V5799_031425</name>
</gene>
<name>A0AAQ4EK98_AMBAM</name>
<comment type="caution">
    <text evidence="2">The sequence shown here is derived from an EMBL/GenBank/DDBJ whole genome shotgun (WGS) entry which is preliminary data.</text>
</comment>
<reference evidence="2 3" key="1">
    <citation type="journal article" date="2023" name="Arcadia Sci">
        <title>De novo assembly of a long-read Amblyomma americanum tick genome.</title>
        <authorList>
            <person name="Chou S."/>
            <person name="Poskanzer K.E."/>
            <person name="Rollins M."/>
            <person name="Thuy-Boun P.S."/>
        </authorList>
    </citation>
    <scope>NUCLEOTIDE SEQUENCE [LARGE SCALE GENOMIC DNA]</scope>
    <source>
        <strain evidence="2">F_SG_1</strain>
        <tissue evidence="2">Salivary glands</tissue>
    </source>
</reference>
<accession>A0AAQ4EK98</accession>
<proteinExistence type="predicted"/>
<dbReference type="EMBL" id="JARKHS020014356">
    <property type="protein sequence ID" value="KAK8775229.1"/>
    <property type="molecule type" value="Genomic_DNA"/>
</dbReference>
<protein>
    <submittedName>
        <fullName evidence="2">Uncharacterized protein</fullName>
    </submittedName>
</protein>
<organism evidence="2 3">
    <name type="scientific">Amblyomma americanum</name>
    <name type="common">Lone star tick</name>
    <dbReference type="NCBI Taxonomy" id="6943"/>
    <lineage>
        <taxon>Eukaryota</taxon>
        <taxon>Metazoa</taxon>
        <taxon>Ecdysozoa</taxon>
        <taxon>Arthropoda</taxon>
        <taxon>Chelicerata</taxon>
        <taxon>Arachnida</taxon>
        <taxon>Acari</taxon>
        <taxon>Parasitiformes</taxon>
        <taxon>Ixodida</taxon>
        <taxon>Ixodoidea</taxon>
        <taxon>Ixodidae</taxon>
        <taxon>Amblyomminae</taxon>
        <taxon>Amblyomma</taxon>
    </lineage>
</organism>
<evidence type="ECO:0000313" key="2">
    <source>
        <dbReference type="EMBL" id="KAK8775229.1"/>
    </source>
</evidence>
<dbReference type="AlphaFoldDB" id="A0AAQ4EK98"/>
<evidence type="ECO:0000313" key="3">
    <source>
        <dbReference type="Proteomes" id="UP001321473"/>
    </source>
</evidence>
<sequence>MAKRCRSTDTSDTDDEVGPKKHLKESEETILFLEPKLEEAEKAYREEQERNRSLQKLVDEIWCTGGSHC</sequence>
<dbReference type="Proteomes" id="UP001321473">
    <property type="component" value="Unassembled WGS sequence"/>
</dbReference>
<feature type="region of interest" description="Disordered" evidence="1">
    <location>
        <begin position="1"/>
        <end position="26"/>
    </location>
</feature>
<evidence type="ECO:0000256" key="1">
    <source>
        <dbReference type="SAM" id="MobiDB-lite"/>
    </source>
</evidence>